<proteinExistence type="predicted"/>
<reference evidence="1 2" key="1">
    <citation type="submission" date="2024-02" db="EMBL/GenBank/DDBJ databases">
        <title>Seven novel Bacillus-like species.</title>
        <authorList>
            <person name="Liu G."/>
        </authorList>
    </citation>
    <scope>NUCLEOTIDE SEQUENCE [LARGE SCALE GENOMIC DNA]</scope>
    <source>
        <strain evidence="1 2">FJAT-52991</strain>
    </source>
</reference>
<organism evidence="1 2">
    <name type="scientific">Bacillus kandeliae</name>
    <dbReference type="NCBI Taxonomy" id="3129297"/>
    <lineage>
        <taxon>Bacteria</taxon>
        <taxon>Bacillati</taxon>
        <taxon>Bacillota</taxon>
        <taxon>Bacilli</taxon>
        <taxon>Bacillales</taxon>
        <taxon>Bacillaceae</taxon>
        <taxon>Bacillus</taxon>
    </lineage>
</organism>
<sequence length="94" mass="10865">MSQITIESAVMELEEFLDDVCLSGCHLIPSYRMDHMKSLASSCHELGLQLAEQTLHKMIDEIAKKNNQLQFDYEAFIHHYFTLSGYVEIIKTKL</sequence>
<evidence type="ECO:0000313" key="1">
    <source>
        <dbReference type="EMBL" id="WXB94583.1"/>
    </source>
</evidence>
<dbReference type="RefSeq" id="WP_338754351.1">
    <property type="nucleotide sequence ID" value="NZ_CP147404.1"/>
</dbReference>
<protein>
    <submittedName>
        <fullName evidence="1">Uncharacterized protein</fullName>
    </submittedName>
</protein>
<evidence type="ECO:0000313" key="2">
    <source>
        <dbReference type="Proteomes" id="UP001387364"/>
    </source>
</evidence>
<gene>
    <name evidence="1" type="ORF">WDJ61_08135</name>
</gene>
<accession>A0ABZ2NA68</accession>
<dbReference type="EMBL" id="CP147404">
    <property type="protein sequence ID" value="WXB94583.1"/>
    <property type="molecule type" value="Genomic_DNA"/>
</dbReference>
<name>A0ABZ2NA68_9BACI</name>
<dbReference type="Proteomes" id="UP001387364">
    <property type="component" value="Chromosome"/>
</dbReference>
<keyword evidence="2" id="KW-1185">Reference proteome</keyword>